<sequence>MRKPLIATLLVLTTTLPVAPLQAEEPAAVRFRVSELVELPHPMAAVRKNPERFGITPKQRERFERELGAVFPPEIHPRMQRAWELQNQVRRAVLKQGQDSQTLQAELDELSVLKRELASLRIDAFRRFRDILTEEQFQQVLAASDERLQAQEQLNKGLDYR</sequence>
<proteinExistence type="predicted"/>
<evidence type="ECO:0000313" key="2">
    <source>
        <dbReference type="EMBL" id="ADC62617.1"/>
    </source>
</evidence>
<gene>
    <name evidence="2" type="ordered locus">Alvin_1685</name>
</gene>
<keyword evidence="3" id="KW-1185">Reference proteome</keyword>
<protein>
    <recommendedName>
        <fullName evidence="4">Zinc resistance-associated protein</fullName>
    </recommendedName>
</protein>
<feature type="chain" id="PRO_5003050214" description="Zinc resistance-associated protein" evidence="1">
    <location>
        <begin position="24"/>
        <end position="161"/>
    </location>
</feature>
<accession>D3RTV8</accession>
<keyword evidence="1" id="KW-0732">Signal</keyword>
<dbReference type="EMBL" id="CP001896">
    <property type="protein sequence ID" value="ADC62617.1"/>
    <property type="molecule type" value="Genomic_DNA"/>
</dbReference>
<dbReference type="Gene3D" id="1.20.120.1490">
    <property type="match status" value="1"/>
</dbReference>
<organism evidence="2 3">
    <name type="scientific">Allochromatium vinosum (strain ATCC 17899 / DSM 180 / NBRC 103801 / NCIMB 10441 / D)</name>
    <name type="common">Chromatium vinosum</name>
    <dbReference type="NCBI Taxonomy" id="572477"/>
    <lineage>
        <taxon>Bacteria</taxon>
        <taxon>Pseudomonadati</taxon>
        <taxon>Pseudomonadota</taxon>
        <taxon>Gammaproteobacteria</taxon>
        <taxon>Chromatiales</taxon>
        <taxon>Chromatiaceae</taxon>
        <taxon>Allochromatium</taxon>
    </lineage>
</organism>
<dbReference type="HOGENOM" id="CLU_1640244_0_0_6"/>
<evidence type="ECO:0008006" key="4">
    <source>
        <dbReference type="Google" id="ProtNLM"/>
    </source>
</evidence>
<name>D3RTV8_ALLVD</name>
<dbReference type="eggNOG" id="ENOG5033MPQ">
    <property type="taxonomic scope" value="Bacteria"/>
</dbReference>
<evidence type="ECO:0000256" key="1">
    <source>
        <dbReference type="SAM" id="SignalP"/>
    </source>
</evidence>
<dbReference type="Proteomes" id="UP000001441">
    <property type="component" value="Chromosome"/>
</dbReference>
<dbReference type="RefSeq" id="WP_012970891.1">
    <property type="nucleotide sequence ID" value="NC_013851.1"/>
</dbReference>
<dbReference type="KEGG" id="alv:Alvin_1685"/>
<reference evidence="2 3" key="1">
    <citation type="journal article" date="2011" name="Stand. Genomic Sci.">
        <title>Complete genome sequence of Allochromatium vinosum DSM 180(T).</title>
        <authorList>
            <person name="Weissgerber T."/>
            <person name="Zigann R."/>
            <person name="Bruce D."/>
            <person name="Chang Y.J."/>
            <person name="Detter J.C."/>
            <person name="Han C."/>
            <person name="Hauser L."/>
            <person name="Jeffries C.D."/>
            <person name="Land M."/>
            <person name="Munk A.C."/>
            <person name="Tapia R."/>
            <person name="Dahl C."/>
        </authorList>
    </citation>
    <scope>NUCLEOTIDE SEQUENCE [LARGE SCALE GENOMIC DNA]</scope>
    <source>
        <strain evidence="3">ATCC 17899 / DSM 180 / NBRC 103801 / NCIMB 10441 / D</strain>
    </source>
</reference>
<dbReference type="AlphaFoldDB" id="D3RTV8"/>
<feature type="signal peptide" evidence="1">
    <location>
        <begin position="1"/>
        <end position="23"/>
    </location>
</feature>
<evidence type="ECO:0000313" key="3">
    <source>
        <dbReference type="Proteomes" id="UP000001441"/>
    </source>
</evidence>
<dbReference type="STRING" id="572477.Alvin_1685"/>